<sequence>MGLFDFFLKKNNDDTADIPVSQAVDPRSLSSTKQDKDLKALMSFEEKINNSTQTLTEQDGTTKQKDLGLSLQNPFRGI</sequence>
<dbReference type="EMBL" id="JAGQLN010000013">
    <property type="protein sequence ID" value="MCA9377005.1"/>
    <property type="molecule type" value="Genomic_DNA"/>
</dbReference>
<dbReference type="Proteomes" id="UP000741282">
    <property type="component" value="Unassembled WGS sequence"/>
</dbReference>
<dbReference type="AlphaFoldDB" id="A0A955I0X4"/>
<gene>
    <name evidence="2" type="ORF">KC685_03740</name>
</gene>
<reference evidence="2" key="2">
    <citation type="journal article" date="2021" name="Microbiome">
        <title>Successional dynamics and alternative stable states in a saline activated sludge microbial community over 9 years.</title>
        <authorList>
            <person name="Wang Y."/>
            <person name="Ye J."/>
            <person name="Ju F."/>
            <person name="Liu L."/>
            <person name="Boyd J.A."/>
            <person name="Deng Y."/>
            <person name="Parks D.H."/>
            <person name="Jiang X."/>
            <person name="Yin X."/>
            <person name="Woodcroft B.J."/>
            <person name="Tyson G.W."/>
            <person name="Hugenholtz P."/>
            <person name="Polz M.F."/>
            <person name="Zhang T."/>
        </authorList>
    </citation>
    <scope>NUCLEOTIDE SEQUENCE</scope>
    <source>
        <strain evidence="2">HKST-UBA17</strain>
    </source>
</reference>
<reference evidence="2" key="1">
    <citation type="submission" date="2020-04" db="EMBL/GenBank/DDBJ databases">
        <authorList>
            <person name="Zhang T."/>
        </authorList>
    </citation>
    <scope>NUCLEOTIDE SEQUENCE</scope>
    <source>
        <strain evidence="2">HKST-UBA17</strain>
    </source>
</reference>
<name>A0A955I0X4_9BACT</name>
<protein>
    <submittedName>
        <fullName evidence="2">Uncharacterized protein</fullName>
    </submittedName>
</protein>
<evidence type="ECO:0000313" key="3">
    <source>
        <dbReference type="Proteomes" id="UP000741282"/>
    </source>
</evidence>
<feature type="region of interest" description="Disordered" evidence="1">
    <location>
        <begin position="50"/>
        <end position="78"/>
    </location>
</feature>
<evidence type="ECO:0000256" key="1">
    <source>
        <dbReference type="SAM" id="MobiDB-lite"/>
    </source>
</evidence>
<evidence type="ECO:0000313" key="2">
    <source>
        <dbReference type="EMBL" id="MCA9377005.1"/>
    </source>
</evidence>
<feature type="compositionally biased region" description="Polar residues" evidence="1">
    <location>
        <begin position="50"/>
        <end position="59"/>
    </location>
</feature>
<comment type="caution">
    <text evidence="2">The sequence shown here is derived from an EMBL/GenBank/DDBJ whole genome shotgun (WGS) entry which is preliminary data.</text>
</comment>
<organism evidence="2 3">
    <name type="scientific">Candidatus Dojkabacteria bacterium</name>
    <dbReference type="NCBI Taxonomy" id="2099670"/>
    <lineage>
        <taxon>Bacteria</taxon>
        <taxon>Candidatus Dojkabacteria</taxon>
    </lineage>
</organism>
<proteinExistence type="predicted"/>
<accession>A0A955I0X4</accession>